<sequence length="115" mass="12499">MSDEDGSPTSSVSELSEFKKGQIVGAYLGGLSVKDVSQMCNVTCQTVSEILHLYKSVVLGLKRSTGPGKAVNTRKRRKKAETRNGGNEKKITESKEARQEDSPGNKQSSHEKDTL</sequence>
<accession>A0A8C6TKC6</accession>
<dbReference type="AlphaFoldDB" id="A0A8C6TKC6"/>
<evidence type="ECO:0000313" key="3">
    <source>
        <dbReference type="Proteomes" id="UP000694523"/>
    </source>
</evidence>
<feature type="compositionally biased region" description="Basic and acidic residues" evidence="1">
    <location>
        <begin position="86"/>
        <end position="115"/>
    </location>
</feature>
<evidence type="ECO:0000256" key="1">
    <source>
        <dbReference type="SAM" id="MobiDB-lite"/>
    </source>
</evidence>
<reference evidence="2" key="2">
    <citation type="submission" date="2025-09" db="UniProtKB">
        <authorList>
            <consortium name="Ensembl"/>
        </authorList>
    </citation>
    <scope>IDENTIFICATION</scope>
</reference>
<dbReference type="Proteomes" id="UP000694523">
    <property type="component" value="Unplaced"/>
</dbReference>
<protein>
    <submittedName>
        <fullName evidence="2">Uncharacterized protein</fullName>
    </submittedName>
</protein>
<feature type="region of interest" description="Disordered" evidence="1">
    <location>
        <begin position="62"/>
        <end position="115"/>
    </location>
</feature>
<proteinExistence type="predicted"/>
<organism evidence="2 3">
    <name type="scientific">Neogobius melanostomus</name>
    <name type="common">round goby</name>
    <dbReference type="NCBI Taxonomy" id="47308"/>
    <lineage>
        <taxon>Eukaryota</taxon>
        <taxon>Metazoa</taxon>
        <taxon>Chordata</taxon>
        <taxon>Craniata</taxon>
        <taxon>Vertebrata</taxon>
        <taxon>Euteleostomi</taxon>
        <taxon>Actinopterygii</taxon>
        <taxon>Neopterygii</taxon>
        <taxon>Teleostei</taxon>
        <taxon>Neoteleostei</taxon>
        <taxon>Acanthomorphata</taxon>
        <taxon>Gobiaria</taxon>
        <taxon>Gobiiformes</taxon>
        <taxon>Gobioidei</taxon>
        <taxon>Gobiidae</taxon>
        <taxon>Benthophilinae</taxon>
        <taxon>Neogobiini</taxon>
        <taxon>Neogobius</taxon>
    </lineage>
</organism>
<dbReference type="SUPFAM" id="SSF46689">
    <property type="entry name" value="Homeodomain-like"/>
    <property type="match status" value="1"/>
</dbReference>
<evidence type="ECO:0000313" key="2">
    <source>
        <dbReference type="Ensembl" id="ENSNMLP00000023388.1"/>
    </source>
</evidence>
<dbReference type="InterPro" id="IPR009057">
    <property type="entry name" value="Homeodomain-like_sf"/>
</dbReference>
<dbReference type="Ensembl" id="ENSNMLT00000026172.1">
    <property type="protein sequence ID" value="ENSNMLP00000023388.1"/>
    <property type="gene ID" value="ENSNMLG00000015059.1"/>
</dbReference>
<name>A0A8C6TKC6_9GOBI</name>
<reference evidence="2" key="1">
    <citation type="submission" date="2025-08" db="UniProtKB">
        <authorList>
            <consortium name="Ensembl"/>
        </authorList>
    </citation>
    <scope>IDENTIFICATION</scope>
</reference>
<keyword evidence="3" id="KW-1185">Reference proteome</keyword>